<dbReference type="InterPro" id="IPR018060">
    <property type="entry name" value="HTH_AraC"/>
</dbReference>
<dbReference type="Gene3D" id="1.10.10.60">
    <property type="entry name" value="Homeodomain-like"/>
    <property type="match status" value="2"/>
</dbReference>
<dbReference type="InterPro" id="IPR037923">
    <property type="entry name" value="HTH-like"/>
</dbReference>
<gene>
    <name evidence="3" type="ORF">PAECIP111894_03578</name>
</gene>
<reference evidence="3" key="1">
    <citation type="submission" date="2021-12" db="EMBL/GenBank/DDBJ databases">
        <authorList>
            <person name="Criscuolo A."/>
        </authorList>
    </citation>
    <scope>NUCLEOTIDE SEQUENCE</scope>
    <source>
        <strain evidence="3">CIP111894</strain>
    </source>
</reference>
<organism evidence="3 4">
    <name type="scientific">Paenibacillus pseudetheri</name>
    <dbReference type="NCBI Taxonomy" id="2897682"/>
    <lineage>
        <taxon>Bacteria</taxon>
        <taxon>Bacillati</taxon>
        <taxon>Bacillota</taxon>
        <taxon>Bacilli</taxon>
        <taxon>Bacillales</taxon>
        <taxon>Paenibacillaceae</taxon>
        <taxon>Paenibacillus</taxon>
    </lineage>
</organism>
<evidence type="ECO:0000259" key="2">
    <source>
        <dbReference type="PROSITE" id="PS01124"/>
    </source>
</evidence>
<dbReference type="SUPFAM" id="SSF51215">
    <property type="entry name" value="Regulatory protein AraC"/>
    <property type="match status" value="1"/>
</dbReference>
<dbReference type="EMBL" id="CAKMAB010000020">
    <property type="protein sequence ID" value="CAH1057420.1"/>
    <property type="molecule type" value="Genomic_DNA"/>
</dbReference>
<dbReference type="Pfam" id="PF12833">
    <property type="entry name" value="HTH_18"/>
    <property type="match status" value="1"/>
</dbReference>
<evidence type="ECO:0000313" key="4">
    <source>
        <dbReference type="Proteomes" id="UP000838749"/>
    </source>
</evidence>
<dbReference type="RefSeq" id="WP_234536428.1">
    <property type="nucleotide sequence ID" value="NZ_CAKMAB010000020.1"/>
</dbReference>
<keyword evidence="1" id="KW-0238">DNA-binding</keyword>
<evidence type="ECO:0000256" key="1">
    <source>
        <dbReference type="ARBA" id="ARBA00023125"/>
    </source>
</evidence>
<dbReference type="Gene3D" id="2.60.120.10">
    <property type="entry name" value="Jelly Rolls"/>
    <property type="match status" value="1"/>
</dbReference>
<keyword evidence="4" id="KW-1185">Reference proteome</keyword>
<dbReference type="SMART" id="SM00342">
    <property type="entry name" value="HTH_ARAC"/>
    <property type="match status" value="1"/>
</dbReference>
<feature type="domain" description="HTH araC/xylS-type" evidence="2">
    <location>
        <begin position="165"/>
        <end position="252"/>
    </location>
</feature>
<dbReference type="InterPro" id="IPR014710">
    <property type="entry name" value="RmlC-like_jellyroll"/>
</dbReference>
<proteinExistence type="predicted"/>
<dbReference type="Proteomes" id="UP000838749">
    <property type="component" value="Unassembled WGS sequence"/>
</dbReference>
<dbReference type="PANTHER" id="PTHR43280">
    <property type="entry name" value="ARAC-FAMILY TRANSCRIPTIONAL REGULATOR"/>
    <property type="match status" value="1"/>
</dbReference>
<dbReference type="PANTHER" id="PTHR43280:SF2">
    <property type="entry name" value="HTH-TYPE TRANSCRIPTIONAL REGULATOR EXSA"/>
    <property type="match status" value="1"/>
</dbReference>
<name>A0ABN8FNI4_9BACL</name>
<comment type="caution">
    <text evidence="3">The sequence shown here is derived from an EMBL/GenBank/DDBJ whole genome shotgun (WGS) entry which is preliminary data.</text>
</comment>
<accession>A0ABN8FNI4</accession>
<dbReference type="PROSITE" id="PS01124">
    <property type="entry name" value="HTH_ARAC_FAMILY_2"/>
    <property type="match status" value="1"/>
</dbReference>
<protein>
    <recommendedName>
        <fullName evidence="2">HTH araC/xylS-type domain-containing protein</fullName>
    </recommendedName>
</protein>
<evidence type="ECO:0000313" key="3">
    <source>
        <dbReference type="EMBL" id="CAH1057420.1"/>
    </source>
</evidence>
<sequence>MFPGRRLYDFELLYVCHGQLSVVMEEGTYTVLPGQLIVKPSGVYHRKATEADPATKLIAIHFDFFGELNINREEDMVILEEGVMEGKIEVEAVKESCSPLSEEPVYQPSHDCVQFMEKLVHEFTMRPLGYQLVCRGLMLNILASLIRSQMSRRITGASVHDQKVKEIIQDIEDIEETPAATWSNAILAERLGMCEDSTSKLFRQIVGIPPGDYVRSIRHREAHKLLQETIWPNERIGELVGYPDIHYFSRVFTAPRESLHEVIGSCRECCNLTIQVTSSYRSITLIQMI</sequence>